<dbReference type="VEuPathDB" id="MicrosporidiaDB:THOM_2373"/>
<dbReference type="HOGENOM" id="CLU_144341_0_0_1"/>
<dbReference type="EMBL" id="JH994030">
    <property type="protein sequence ID" value="ELQ74686.1"/>
    <property type="molecule type" value="Genomic_DNA"/>
</dbReference>
<reference evidence="1 2" key="1">
    <citation type="journal article" date="2012" name="PLoS Pathog.">
        <title>The genome of the obligate intracellular parasite Trachipleistophora hominis: new insights into microsporidian genome dynamics and reductive evolution.</title>
        <authorList>
            <person name="Heinz E."/>
            <person name="Williams T.A."/>
            <person name="Nakjang S."/>
            <person name="Noel C.J."/>
            <person name="Swan D.C."/>
            <person name="Goldberg A.V."/>
            <person name="Harris S.R."/>
            <person name="Weinmaier T."/>
            <person name="Markert S."/>
            <person name="Becher D."/>
            <person name="Bernhardt J."/>
            <person name="Dagan T."/>
            <person name="Hacker C."/>
            <person name="Lucocq J.M."/>
            <person name="Schweder T."/>
            <person name="Rattei T."/>
            <person name="Hall N."/>
            <person name="Hirt R.P."/>
            <person name="Embley T.M."/>
        </authorList>
    </citation>
    <scope>NUCLEOTIDE SEQUENCE [LARGE SCALE GENOMIC DNA]</scope>
</reference>
<sequence>MEKKIIVKSHVSFIKDNKKIYTLDTSLIDPHTNAPYSSLLSDGSTLALGTTKSGKMVVLPSNYMEERTLKDEIDYKYSTNSSDHDITAIMCFGMVNGNMVFIDDEYEDAIEVSIKNTDENEHKTHFLI</sequence>
<evidence type="ECO:0000313" key="1">
    <source>
        <dbReference type="EMBL" id="ELQ74686.1"/>
    </source>
</evidence>
<dbReference type="OrthoDB" id="10421118at2759"/>
<dbReference type="OMA" id="DITAIMC"/>
<evidence type="ECO:0000313" key="2">
    <source>
        <dbReference type="Proteomes" id="UP000011185"/>
    </source>
</evidence>
<organism evidence="1 2">
    <name type="scientific">Trachipleistophora hominis</name>
    <name type="common">Microsporidian parasite</name>
    <dbReference type="NCBI Taxonomy" id="72359"/>
    <lineage>
        <taxon>Eukaryota</taxon>
        <taxon>Fungi</taxon>
        <taxon>Fungi incertae sedis</taxon>
        <taxon>Microsporidia</taxon>
        <taxon>Pleistophoridae</taxon>
        <taxon>Trachipleistophora</taxon>
    </lineage>
</organism>
<dbReference type="InParanoid" id="L7JUJ5"/>
<name>L7JUJ5_TRAHO</name>
<keyword evidence="2" id="KW-1185">Reference proteome</keyword>
<dbReference type="Proteomes" id="UP000011185">
    <property type="component" value="Unassembled WGS sequence"/>
</dbReference>
<proteinExistence type="predicted"/>
<gene>
    <name evidence="1" type="ORF">THOM_2373</name>
</gene>
<protein>
    <submittedName>
        <fullName evidence="1">Uncharacterized protein</fullName>
    </submittedName>
</protein>
<dbReference type="AlphaFoldDB" id="L7JUJ5"/>
<accession>L7JUJ5</accession>